<sequence length="514" mass="59818">SVPEFTQRSDWDQEIKRLNCNLGWRVTDVNTNFVMSTSLPEYFIVPSQCLNNDLEQVAAQFPGGRLPVWCFTYKNGISLCRMSQLQQESEFKIYEVRMISAIKQSGTSKNEPEIIDLSRCCPTIRDIQQSYEKLKELCMTVSLKEFEINDLSWYGNLESTQWLIIIAKCLQTTDEVIKLMVKKQTDVVLKEKSLDISCVISSLVQICLDPFFRTMNGFQQLIQREWVAMGHPFQLRHKFVASNEMEQVAPVFLIFLDCVWQLMNQFPSYFAFTETYLTTLWDSVHLGLFKTFLFDNLHQQRKFLREGRKLRHINLPSVWNWSTQFNDSDMKLFNNPLYNIKTLSIPVEGQNGVTLAPPESVLRDNIYRRQLHGLYKADIPLFAKTEETIRPQYTAAMIKLWNQCYLRWNVPAEIIGGGNPSQYLQQCLLVEEIIYLQDTVLRLEKKQSRKMRPKSDLIFSYDEPQSPSFLDSTFLTSSFPFSPTASSKSSMNCPPLSSYLQYSTIEYDYTDAVE</sequence>
<dbReference type="PANTHER" id="PTHR10807:SF110">
    <property type="entry name" value="FI17948P1"/>
    <property type="match status" value="1"/>
</dbReference>
<evidence type="ECO:0000313" key="4">
    <source>
        <dbReference type="Proteomes" id="UP000030746"/>
    </source>
</evidence>
<comment type="similarity">
    <text evidence="1">Belongs to the protein-tyrosine phosphatase family. Non-receptor class myotubularin subfamily.</text>
</comment>
<dbReference type="InterPro" id="IPR029021">
    <property type="entry name" value="Prot-tyrosine_phosphatase-like"/>
</dbReference>
<dbReference type="CTD" id="20230852"/>
<organism evidence="3 4">
    <name type="scientific">Lottia gigantea</name>
    <name type="common">Giant owl limpet</name>
    <dbReference type="NCBI Taxonomy" id="225164"/>
    <lineage>
        <taxon>Eukaryota</taxon>
        <taxon>Metazoa</taxon>
        <taxon>Spiralia</taxon>
        <taxon>Lophotrochozoa</taxon>
        <taxon>Mollusca</taxon>
        <taxon>Gastropoda</taxon>
        <taxon>Patellogastropoda</taxon>
        <taxon>Lottioidea</taxon>
        <taxon>Lottiidae</taxon>
        <taxon>Lottia</taxon>
    </lineage>
</organism>
<feature type="non-terminal residue" evidence="3">
    <location>
        <position position="1"/>
    </location>
</feature>
<dbReference type="InterPro" id="IPR030564">
    <property type="entry name" value="Myotubularin"/>
</dbReference>
<protein>
    <recommendedName>
        <fullName evidence="2">Myotubularin phosphatase domain-containing protein</fullName>
    </recommendedName>
</protein>
<evidence type="ECO:0000259" key="2">
    <source>
        <dbReference type="PROSITE" id="PS51339"/>
    </source>
</evidence>
<dbReference type="OrthoDB" id="271628at2759"/>
<accession>V4ATT9</accession>
<name>V4ATT9_LOTGI</name>
<dbReference type="Pfam" id="PF12578">
    <property type="entry name" value="3-PAP"/>
    <property type="match status" value="1"/>
</dbReference>
<dbReference type="GO" id="GO:0016020">
    <property type="term" value="C:membrane"/>
    <property type="evidence" value="ECO:0007669"/>
    <property type="project" value="TreeGrafter"/>
</dbReference>
<dbReference type="KEGG" id="lgi:LOTGIDRAFT_112478"/>
<dbReference type="OMA" id="SVPQDRF"/>
<keyword evidence="4" id="KW-1185">Reference proteome</keyword>
<dbReference type="GO" id="GO:0046856">
    <property type="term" value="P:phosphatidylinositol dephosphorylation"/>
    <property type="evidence" value="ECO:0007669"/>
    <property type="project" value="TreeGrafter"/>
</dbReference>
<proteinExistence type="inferred from homology"/>
<dbReference type="Proteomes" id="UP000030746">
    <property type="component" value="Unassembled WGS sequence"/>
</dbReference>
<dbReference type="STRING" id="225164.V4ATT9"/>
<dbReference type="InterPro" id="IPR010569">
    <property type="entry name" value="Myotubularin-like_Pase_dom"/>
</dbReference>
<dbReference type="PANTHER" id="PTHR10807">
    <property type="entry name" value="MYOTUBULARIN-RELATED"/>
    <property type="match status" value="1"/>
</dbReference>
<evidence type="ECO:0000313" key="3">
    <source>
        <dbReference type="EMBL" id="ESP00723.1"/>
    </source>
</evidence>
<dbReference type="GeneID" id="20230852"/>
<dbReference type="HOGENOM" id="CLU_021912_1_1_1"/>
<dbReference type="SUPFAM" id="SSF52799">
    <property type="entry name" value="(Phosphotyrosine protein) phosphatases II"/>
    <property type="match status" value="1"/>
</dbReference>
<dbReference type="AlphaFoldDB" id="V4ATT9"/>
<dbReference type="InterPro" id="IPR022587">
    <property type="entry name" value="MTMR12-like_C"/>
</dbReference>
<dbReference type="Pfam" id="PF06602">
    <property type="entry name" value="Myotub-related"/>
    <property type="match status" value="2"/>
</dbReference>
<dbReference type="CDD" id="cd14537">
    <property type="entry name" value="PTP-MTMR10-like"/>
    <property type="match status" value="1"/>
</dbReference>
<reference evidence="3 4" key="1">
    <citation type="journal article" date="2013" name="Nature">
        <title>Insights into bilaterian evolution from three spiralian genomes.</title>
        <authorList>
            <person name="Simakov O."/>
            <person name="Marletaz F."/>
            <person name="Cho S.J."/>
            <person name="Edsinger-Gonzales E."/>
            <person name="Havlak P."/>
            <person name="Hellsten U."/>
            <person name="Kuo D.H."/>
            <person name="Larsson T."/>
            <person name="Lv J."/>
            <person name="Arendt D."/>
            <person name="Savage R."/>
            <person name="Osoegawa K."/>
            <person name="de Jong P."/>
            <person name="Grimwood J."/>
            <person name="Chapman J.A."/>
            <person name="Shapiro H."/>
            <person name="Aerts A."/>
            <person name="Otillar R.P."/>
            <person name="Terry A.Y."/>
            <person name="Boore J.L."/>
            <person name="Grigoriev I.V."/>
            <person name="Lindberg D.R."/>
            <person name="Seaver E.C."/>
            <person name="Weisblat D.A."/>
            <person name="Putnam N.H."/>
            <person name="Rokhsar D.S."/>
        </authorList>
    </citation>
    <scope>NUCLEOTIDE SEQUENCE [LARGE SCALE GENOMIC DNA]</scope>
</reference>
<dbReference type="RefSeq" id="XP_009048842.1">
    <property type="nucleotide sequence ID" value="XM_009050594.1"/>
</dbReference>
<dbReference type="GO" id="GO:0005737">
    <property type="term" value="C:cytoplasm"/>
    <property type="evidence" value="ECO:0007669"/>
    <property type="project" value="TreeGrafter"/>
</dbReference>
<evidence type="ECO:0000256" key="1">
    <source>
        <dbReference type="ARBA" id="ARBA00007471"/>
    </source>
</evidence>
<gene>
    <name evidence="3" type="ORF">LOTGIDRAFT_112478</name>
</gene>
<feature type="domain" description="Myotubularin phosphatase" evidence="2">
    <location>
        <begin position="5"/>
        <end position="405"/>
    </location>
</feature>
<dbReference type="EMBL" id="KB200701">
    <property type="protein sequence ID" value="ESP00723.1"/>
    <property type="molecule type" value="Genomic_DNA"/>
</dbReference>
<dbReference type="PROSITE" id="PS51339">
    <property type="entry name" value="PPASE_MYOTUBULARIN"/>
    <property type="match status" value="1"/>
</dbReference>